<gene>
    <name evidence="5" type="primary">20214167</name>
    <name evidence="4" type="ORF">HELRODRAFT_68230</name>
</gene>
<dbReference type="GeneID" id="20214167"/>
<dbReference type="CTD" id="20214167"/>
<organism evidence="5 6">
    <name type="scientific">Helobdella robusta</name>
    <name type="common">Californian leech</name>
    <dbReference type="NCBI Taxonomy" id="6412"/>
    <lineage>
        <taxon>Eukaryota</taxon>
        <taxon>Metazoa</taxon>
        <taxon>Spiralia</taxon>
        <taxon>Lophotrochozoa</taxon>
        <taxon>Annelida</taxon>
        <taxon>Clitellata</taxon>
        <taxon>Hirudinea</taxon>
        <taxon>Rhynchobdellida</taxon>
        <taxon>Glossiphoniidae</taxon>
        <taxon>Helobdella</taxon>
    </lineage>
</organism>
<sequence>YSNSSSTDGQFSTPNYPGLYPRATECEFLFFGRSNERVEIDFLHFNKHYHFYNKYDQTLRLCGSESNLRLAISSLRSRTFQKLKSRTSLTSLISESNFLKVFFKSDDEYDATGFLATYKFVNSKPGKHTIFYIFYI</sequence>
<evidence type="ECO:0000259" key="3">
    <source>
        <dbReference type="PROSITE" id="PS01180"/>
    </source>
</evidence>
<reference evidence="4 6" key="2">
    <citation type="journal article" date="2013" name="Nature">
        <title>Insights into bilaterian evolution from three spiralian genomes.</title>
        <authorList>
            <person name="Simakov O."/>
            <person name="Marletaz F."/>
            <person name="Cho S.J."/>
            <person name="Edsinger-Gonzales E."/>
            <person name="Havlak P."/>
            <person name="Hellsten U."/>
            <person name="Kuo D.H."/>
            <person name="Larsson T."/>
            <person name="Lv J."/>
            <person name="Arendt D."/>
            <person name="Savage R."/>
            <person name="Osoegawa K."/>
            <person name="de Jong P."/>
            <person name="Grimwood J."/>
            <person name="Chapman J.A."/>
            <person name="Shapiro H."/>
            <person name="Aerts A."/>
            <person name="Otillar R.P."/>
            <person name="Terry A.Y."/>
            <person name="Boore J.L."/>
            <person name="Grigoriev I.V."/>
            <person name="Lindberg D.R."/>
            <person name="Seaver E.C."/>
            <person name="Weisblat D.A."/>
            <person name="Putnam N.H."/>
            <person name="Rokhsar D.S."/>
        </authorList>
    </citation>
    <scope>NUCLEOTIDE SEQUENCE</scope>
</reference>
<evidence type="ECO:0000313" key="4">
    <source>
        <dbReference type="EMBL" id="ESN96727.1"/>
    </source>
</evidence>
<dbReference type="KEGG" id="hro:HELRODRAFT_68230"/>
<reference evidence="6" key="1">
    <citation type="submission" date="2012-12" db="EMBL/GenBank/DDBJ databases">
        <authorList>
            <person name="Hellsten U."/>
            <person name="Grimwood J."/>
            <person name="Chapman J.A."/>
            <person name="Shapiro H."/>
            <person name="Aerts A."/>
            <person name="Otillar R.P."/>
            <person name="Terry A.Y."/>
            <person name="Boore J.L."/>
            <person name="Simakov O."/>
            <person name="Marletaz F."/>
            <person name="Cho S.-J."/>
            <person name="Edsinger-Gonzales E."/>
            <person name="Havlak P."/>
            <person name="Kuo D.-H."/>
            <person name="Larsson T."/>
            <person name="Lv J."/>
            <person name="Arendt D."/>
            <person name="Savage R."/>
            <person name="Osoegawa K."/>
            <person name="de Jong P."/>
            <person name="Lindberg D.R."/>
            <person name="Seaver E.C."/>
            <person name="Weisblat D.A."/>
            <person name="Putnam N.H."/>
            <person name="Grigoriev I.V."/>
            <person name="Rokhsar D.S."/>
        </authorList>
    </citation>
    <scope>NUCLEOTIDE SEQUENCE</scope>
</reference>
<protein>
    <recommendedName>
        <fullName evidence="3">CUB domain-containing protein</fullName>
    </recommendedName>
</protein>
<reference evidence="5" key="3">
    <citation type="submission" date="2015-06" db="UniProtKB">
        <authorList>
            <consortium name="EnsemblMetazoa"/>
        </authorList>
    </citation>
    <scope>IDENTIFICATION</scope>
</reference>
<dbReference type="FunFam" id="2.60.120.290:FF:000113">
    <property type="entry name" value="Uncharacterized protein"/>
    <property type="match status" value="1"/>
</dbReference>
<name>T1FZB9_HELRO</name>
<proteinExistence type="predicted"/>
<dbReference type="InParanoid" id="T1FZB9"/>
<dbReference type="InterPro" id="IPR035914">
    <property type="entry name" value="Sperma_CUB_dom_sf"/>
</dbReference>
<dbReference type="InterPro" id="IPR000859">
    <property type="entry name" value="CUB_dom"/>
</dbReference>
<keyword evidence="6" id="KW-1185">Reference proteome</keyword>
<dbReference type="PROSITE" id="PS01180">
    <property type="entry name" value="CUB"/>
    <property type="match status" value="1"/>
</dbReference>
<dbReference type="InterPro" id="IPR053207">
    <property type="entry name" value="Non-NMDA_GluR_Accessory"/>
</dbReference>
<dbReference type="EMBL" id="KB097495">
    <property type="protein sequence ID" value="ESN96727.1"/>
    <property type="molecule type" value="Genomic_DNA"/>
</dbReference>
<comment type="caution">
    <text evidence="2">Lacks conserved residue(s) required for the propagation of feature annotation.</text>
</comment>
<evidence type="ECO:0000313" key="5">
    <source>
        <dbReference type="EnsemblMetazoa" id="HelroP68230"/>
    </source>
</evidence>
<evidence type="ECO:0000256" key="2">
    <source>
        <dbReference type="PROSITE-ProRule" id="PRU00059"/>
    </source>
</evidence>
<dbReference type="Proteomes" id="UP000015101">
    <property type="component" value="Unassembled WGS sequence"/>
</dbReference>
<evidence type="ECO:0000313" key="6">
    <source>
        <dbReference type="Proteomes" id="UP000015101"/>
    </source>
</evidence>
<evidence type="ECO:0000256" key="1">
    <source>
        <dbReference type="ARBA" id="ARBA00023157"/>
    </source>
</evidence>
<dbReference type="PANTHER" id="PTHR47537">
    <property type="entry name" value="CUBILIN"/>
    <property type="match status" value="1"/>
</dbReference>
<dbReference type="Pfam" id="PF00431">
    <property type="entry name" value="CUB"/>
    <property type="match status" value="1"/>
</dbReference>
<dbReference type="Gene3D" id="2.60.120.290">
    <property type="entry name" value="Spermadhesin, CUB domain"/>
    <property type="match status" value="1"/>
</dbReference>
<dbReference type="EnsemblMetazoa" id="HelroT68230">
    <property type="protein sequence ID" value="HelroP68230"/>
    <property type="gene ID" value="HelroG68230"/>
</dbReference>
<dbReference type="OrthoDB" id="6369184at2759"/>
<keyword evidence="1" id="KW-1015">Disulfide bond</keyword>
<dbReference type="HOGENOM" id="CLU_103588_4_1_1"/>
<dbReference type="EMBL" id="AMQM01001470">
    <property type="status" value="NOT_ANNOTATED_CDS"/>
    <property type="molecule type" value="Genomic_DNA"/>
</dbReference>
<dbReference type="SMART" id="SM00042">
    <property type="entry name" value="CUB"/>
    <property type="match status" value="1"/>
</dbReference>
<feature type="domain" description="CUB" evidence="3">
    <location>
        <begin position="1"/>
        <end position="121"/>
    </location>
</feature>
<accession>T1FZB9</accession>
<dbReference type="PANTHER" id="PTHR47537:SF2">
    <property type="entry name" value="CUBILIN"/>
    <property type="match status" value="1"/>
</dbReference>
<dbReference type="SUPFAM" id="SSF49854">
    <property type="entry name" value="Spermadhesin, CUB domain"/>
    <property type="match status" value="1"/>
</dbReference>
<dbReference type="RefSeq" id="XP_009025202.1">
    <property type="nucleotide sequence ID" value="XM_009026954.1"/>
</dbReference>
<dbReference type="AlphaFoldDB" id="T1FZB9"/>
<dbReference type="EMBL" id="AMQM01001469">
    <property type="status" value="NOT_ANNOTATED_CDS"/>
    <property type="molecule type" value="Genomic_DNA"/>
</dbReference>
<dbReference type="CDD" id="cd00041">
    <property type="entry name" value="CUB"/>
    <property type="match status" value="1"/>
</dbReference>